<dbReference type="GO" id="GO:0031146">
    <property type="term" value="P:SCF-dependent proteasomal ubiquitin-dependent protein catabolic process"/>
    <property type="evidence" value="ECO:0007669"/>
    <property type="project" value="TreeGrafter"/>
</dbReference>
<dbReference type="InterPro" id="IPR032675">
    <property type="entry name" value="LRR_dom_sf"/>
</dbReference>
<accession>A0A376DRM0</accession>
<dbReference type="AlphaFoldDB" id="A0A376DRM0"/>
<evidence type="ECO:0000313" key="6">
    <source>
        <dbReference type="Proteomes" id="UP000255224"/>
    </source>
</evidence>
<keyword evidence="7" id="KW-1185">Reference proteome</keyword>
<reference evidence="4" key="3">
    <citation type="submission" date="2018-11" db="EMBL/GenBank/DDBJ databases">
        <title>Proposal to divide the Flavobacteriaceae and reorganize its genera based on Amino Acid Identity values calculated from whole genome sequences.</title>
        <authorList>
            <person name="Nicholson A.C."/>
            <person name="Gulvik C.A."/>
            <person name="Whitney A.M."/>
            <person name="Humrighouse B.W."/>
            <person name="Bell M."/>
            <person name="Holmes B."/>
            <person name="Steigerwalt A."/>
            <person name="Villarma A."/>
            <person name="Sheth M."/>
            <person name="Batra D."/>
            <person name="Pryor J."/>
            <person name="Bernardet J.-F."/>
            <person name="Hugo C."/>
            <person name="Kampfer P."/>
            <person name="Newman J."/>
            <person name="Mcquiston J.R."/>
        </authorList>
    </citation>
    <scope>NUCLEOTIDE SEQUENCE [LARGE SCALE GENOMIC DNA]</scope>
    <source>
        <strain evidence="4">G0188</strain>
    </source>
</reference>
<dbReference type="Proteomes" id="UP000255224">
    <property type="component" value="Unassembled WGS sequence"/>
</dbReference>
<dbReference type="Gene3D" id="3.80.10.10">
    <property type="entry name" value="Ribonuclease Inhibitor"/>
    <property type="match status" value="2"/>
</dbReference>
<name>A0A376DRM0_CHRCU</name>
<feature type="domain" description="Secretion system C-terminal sorting" evidence="3">
    <location>
        <begin position="628"/>
        <end position="695"/>
    </location>
</feature>
<organism evidence="5 6">
    <name type="scientific">Chryseobacterium carnipullorum</name>
    <dbReference type="NCBI Taxonomy" id="1124835"/>
    <lineage>
        <taxon>Bacteria</taxon>
        <taxon>Pseudomonadati</taxon>
        <taxon>Bacteroidota</taxon>
        <taxon>Flavobacteriia</taxon>
        <taxon>Flavobacteriales</taxon>
        <taxon>Weeksellaceae</taxon>
        <taxon>Chryseobacterium group</taxon>
        <taxon>Chryseobacterium</taxon>
    </lineage>
</organism>
<gene>
    <name evidence="4" type="ORF">EG346_11760</name>
    <name evidence="5" type="ORF">NCTC13533_00763</name>
</gene>
<keyword evidence="1 2" id="KW-0732">Signal</keyword>
<dbReference type="PANTHER" id="PTHR13318:SF105">
    <property type="entry name" value="F-BOX_LRR-REPEAT PROTEIN 3"/>
    <property type="match status" value="1"/>
</dbReference>
<feature type="signal peptide" evidence="2">
    <location>
        <begin position="1"/>
        <end position="18"/>
    </location>
</feature>
<sequence>MKKFILILSVGCFSMAYAQNLNFADAQFKALILSSSTANNIAKNSSGNSIAVDTNGDGEIQASEAQQVKILNLQKSGTVTYSDLPNSIEDAQLFSDMEELYIYHTRSAVISFTGHNTIKKVLYTGTGGFTDASGISHTVPIDFSFDSCSAVQDINQFASDINLNTPISTILRFKNCPQLTGNTIINSKNIKELYLENSNITTLTFNSCQFLDKISVPNSNTLTKISVTGLPHSVGTTINQNIELIADHCTNLQEIIADTDHYDTNGAYFSSVNLNGSINLKKIKGLNTPTIDFSTTGLVNLEELDCAYYNRDGYHTTSGIYFGNVSSLNLAGLPKLKILKVFNQKITNNVNFSAASYLESIDFTNSAGYMNWFNVNNLSHLHTLKTDRSETLNTQGNDDLQKITAKNCTALTNLIFKNNHHLQELDLQNCVSLERLAMGFYVANSNGIFTELHTINLNQCTGLKELVVNNTQINALNITDCIALKSLELNQNDLLPAVNVSHNINLEDLSVINLPLLSSLNTSANINLVNANFNNCPQITELNFSNSPTLQFIALWNMPNLTFANIRNGSIEEGIDFMNYNSNLSMCVDDAQLNDLQNLYPDITFTTSCGSFLTTASSKIRKNAIKIAPNPVKDFVTINSEESIKNVTIFDAQGRIIFNQHLNNEVTKINLSAQPTGTYTVKIKTDTTEISKKIIKE</sequence>
<dbReference type="NCBIfam" id="TIGR04183">
    <property type="entry name" value="Por_Secre_tail"/>
    <property type="match status" value="1"/>
</dbReference>
<dbReference type="Pfam" id="PF18962">
    <property type="entry name" value="Por_Secre_tail"/>
    <property type="match status" value="1"/>
</dbReference>
<dbReference type="PANTHER" id="PTHR13318">
    <property type="entry name" value="PARTNER OF PAIRED, ISOFORM B-RELATED"/>
    <property type="match status" value="1"/>
</dbReference>
<dbReference type="EMBL" id="CP033920">
    <property type="protein sequence ID" value="AZA48809.1"/>
    <property type="molecule type" value="Genomic_DNA"/>
</dbReference>
<evidence type="ECO:0000256" key="1">
    <source>
        <dbReference type="ARBA" id="ARBA00022729"/>
    </source>
</evidence>
<evidence type="ECO:0000313" key="4">
    <source>
        <dbReference type="EMBL" id="AZA48809.1"/>
    </source>
</evidence>
<dbReference type="KEGG" id="ccau:EG346_11760"/>
<dbReference type="OrthoDB" id="1110367at2"/>
<dbReference type="RefSeq" id="WP_123878794.1">
    <property type="nucleotide sequence ID" value="NZ_CP033920.1"/>
</dbReference>
<dbReference type="STRING" id="297244.SAMN05421639_104150"/>
<evidence type="ECO:0000259" key="3">
    <source>
        <dbReference type="Pfam" id="PF18962"/>
    </source>
</evidence>
<evidence type="ECO:0000313" key="7">
    <source>
        <dbReference type="Proteomes" id="UP000273270"/>
    </source>
</evidence>
<reference evidence="7" key="2">
    <citation type="submission" date="2018-11" db="EMBL/GenBank/DDBJ databases">
        <title>Proposal to divide the Flavobacteriaceae and reorganize its genera based on Amino Acid Identity values calculated from whole genome sequences.</title>
        <authorList>
            <person name="Nicholson A.C."/>
            <person name="Gulvik C.A."/>
            <person name="Whitney A.M."/>
            <person name="Humrighouse B.W."/>
            <person name="Bell M."/>
            <person name="Holmes B."/>
            <person name="Steigerwalt A.G."/>
            <person name="Villarma A."/>
            <person name="Sheth M."/>
            <person name="Batra D."/>
            <person name="Pryor J."/>
            <person name="Bernardet J.-F."/>
            <person name="Hugo C."/>
            <person name="Kampfer P."/>
            <person name="Newman J."/>
            <person name="McQuiston J.R."/>
        </authorList>
    </citation>
    <scope>NUCLEOTIDE SEQUENCE [LARGE SCALE GENOMIC DNA]</scope>
    <source>
        <strain evidence="7">G0188</strain>
    </source>
</reference>
<evidence type="ECO:0000313" key="5">
    <source>
        <dbReference type="EMBL" id="STC93248.1"/>
    </source>
</evidence>
<accession>A0A3G6M7G1</accession>
<reference evidence="5 6" key="1">
    <citation type="submission" date="2018-06" db="EMBL/GenBank/DDBJ databases">
        <authorList>
            <consortium name="Pathogen Informatics"/>
            <person name="Doyle S."/>
        </authorList>
    </citation>
    <scope>NUCLEOTIDE SEQUENCE [LARGE SCALE GENOMIC DNA]</scope>
    <source>
        <strain evidence="5 6">NCTC13533</strain>
    </source>
</reference>
<proteinExistence type="predicted"/>
<dbReference type="GO" id="GO:0019005">
    <property type="term" value="C:SCF ubiquitin ligase complex"/>
    <property type="evidence" value="ECO:0007669"/>
    <property type="project" value="TreeGrafter"/>
</dbReference>
<dbReference type="EMBL" id="UFVQ01000003">
    <property type="protein sequence ID" value="STC93248.1"/>
    <property type="molecule type" value="Genomic_DNA"/>
</dbReference>
<dbReference type="InterPro" id="IPR026444">
    <property type="entry name" value="Secre_tail"/>
</dbReference>
<evidence type="ECO:0000256" key="2">
    <source>
        <dbReference type="SAM" id="SignalP"/>
    </source>
</evidence>
<protein>
    <submittedName>
        <fullName evidence="5">Por secretion system C-terminal sorting domain</fullName>
    </submittedName>
    <submittedName>
        <fullName evidence="4">T9SS C-terminal target domain-containing protein</fullName>
    </submittedName>
</protein>
<dbReference type="SUPFAM" id="SSF52047">
    <property type="entry name" value="RNI-like"/>
    <property type="match status" value="1"/>
</dbReference>
<dbReference type="Proteomes" id="UP000273270">
    <property type="component" value="Chromosome"/>
</dbReference>
<feature type="chain" id="PRO_5044585984" evidence="2">
    <location>
        <begin position="19"/>
        <end position="697"/>
    </location>
</feature>